<dbReference type="AlphaFoldDB" id="A0A193BYU1"/>
<feature type="compositionally biased region" description="Basic and acidic residues" evidence="1">
    <location>
        <begin position="171"/>
        <end position="182"/>
    </location>
</feature>
<accession>A0A193BYU1</accession>
<reference evidence="3 4" key="1">
    <citation type="journal article" date="2015" name="Genome Announc.">
        <title>Draft Genome Sequence of Norvancomycin-Producing Strain Amycolatopsis orientalis CPCC200066.</title>
        <authorList>
            <person name="Lei X."/>
            <person name="Yuan F."/>
            <person name="Shi Y."/>
            <person name="Li X."/>
            <person name="Wang L."/>
            <person name="Hong B."/>
        </authorList>
    </citation>
    <scope>NUCLEOTIDE SEQUENCE [LARGE SCALE GENOMIC DNA]</scope>
    <source>
        <strain evidence="3 4">B-37</strain>
    </source>
</reference>
<dbReference type="KEGG" id="aori:SD37_18245"/>
<organism evidence="3 4">
    <name type="scientific">Amycolatopsis orientalis</name>
    <name type="common">Nocardia orientalis</name>
    <dbReference type="NCBI Taxonomy" id="31958"/>
    <lineage>
        <taxon>Bacteria</taxon>
        <taxon>Bacillati</taxon>
        <taxon>Actinomycetota</taxon>
        <taxon>Actinomycetes</taxon>
        <taxon>Pseudonocardiales</taxon>
        <taxon>Pseudonocardiaceae</taxon>
        <taxon>Amycolatopsis</taxon>
    </lineage>
</organism>
<dbReference type="STRING" id="31958.SD37_18245"/>
<dbReference type="RefSeq" id="WP_065912871.1">
    <property type="nucleotide sequence ID" value="NZ_CP016174.1"/>
</dbReference>
<evidence type="ECO:0000256" key="1">
    <source>
        <dbReference type="SAM" id="MobiDB-lite"/>
    </source>
</evidence>
<feature type="signal peptide" evidence="2">
    <location>
        <begin position="1"/>
        <end position="26"/>
    </location>
</feature>
<feature type="region of interest" description="Disordered" evidence="1">
    <location>
        <begin position="159"/>
        <end position="182"/>
    </location>
</feature>
<protein>
    <recommendedName>
        <fullName evidence="5">DUF4352 domain-containing protein</fullName>
    </recommendedName>
</protein>
<gene>
    <name evidence="3" type="ORF">SD37_18245</name>
</gene>
<dbReference type="EMBL" id="CP016174">
    <property type="protein sequence ID" value="ANN17392.1"/>
    <property type="molecule type" value="Genomic_DNA"/>
</dbReference>
<feature type="chain" id="PRO_5039133121" description="DUF4352 domain-containing protein" evidence="2">
    <location>
        <begin position="27"/>
        <end position="182"/>
    </location>
</feature>
<dbReference type="PROSITE" id="PS51257">
    <property type="entry name" value="PROKAR_LIPOPROTEIN"/>
    <property type="match status" value="1"/>
</dbReference>
<evidence type="ECO:0000313" key="3">
    <source>
        <dbReference type="EMBL" id="ANN17392.1"/>
    </source>
</evidence>
<keyword evidence="4" id="KW-1185">Reference proteome</keyword>
<keyword evidence="2" id="KW-0732">Signal</keyword>
<name>A0A193BYU1_AMYOR</name>
<sequence length="182" mass="18222">MKTARTALIATGCAAALLLSACGGGAGGKTVRADGTMAPGSELKVGERAVVPFSDAGKSGTIAITVKAVEIGPKEDLAKFKNQGEGTLPVYVRMVVENVGGTDLAGTSVSVRALDANGKGTKVIMAGGTAACKGETAPENFTAQGATYETCDTEGVKDGGEVGGVSFSEGDGYKDDPISWKK</sequence>
<proteinExistence type="predicted"/>
<evidence type="ECO:0000256" key="2">
    <source>
        <dbReference type="SAM" id="SignalP"/>
    </source>
</evidence>
<evidence type="ECO:0000313" key="4">
    <source>
        <dbReference type="Proteomes" id="UP000093695"/>
    </source>
</evidence>
<evidence type="ECO:0008006" key="5">
    <source>
        <dbReference type="Google" id="ProtNLM"/>
    </source>
</evidence>
<dbReference type="Proteomes" id="UP000093695">
    <property type="component" value="Chromosome"/>
</dbReference>